<evidence type="ECO:0000313" key="9">
    <source>
        <dbReference type="Proteomes" id="UP000650616"/>
    </source>
</evidence>
<organism evidence="8 9">
    <name type="scientific">Campylobacter californiensis</name>
    <dbReference type="NCBI Taxonomy" id="1032243"/>
    <lineage>
        <taxon>Bacteria</taxon>
        <taxon>Pseudomonadati</taxon>
        <taxon>Campylobacterota</taxon>
        <taxon>Epsilonproteobacteria</taxon>
        <taxon>Campylobacterales</taxon>
        <taxon>Campylobacteraceae</taxon>
        <taxon>Campylobacter</taxon>
    </lineage>
</organism>
<dbReference type="AlphaFoldDB" id="A0AAW3ZWJ9"/>
<evidence type="ECO:0000256" key="6">
    <source>
        <dbReference type="SAM" id="Phobius"/>
    </source>
</evidence>
<feature type="transmembrane region" description="Helical" evidence="6">
    <location>
        <begin position="381"/>
        <end position="409"/>
    </location>
</feature>
<sequence length="466" mass="49652">MNKLTKSLIVIAVGVIIWFCPHPVEVAPNAWHLFAIVVATILGLILQPLPIGAIAFIGVTIAILTKTLSVKDALAGFGNATIWLIFCAFILARGFIKTGLGRRIAYKIISLVGDSTLKIGYGIVLSDLVISPAMPSSGARAGGILFPIVKGLSSALGSEPDGSRKRAGAFFMQTLWQGNTITNAMFLTSMAANPLIAKFAADTFHVEISWTLWALASLLPGLVSIALIPYLLYKIYPPEVKQYPEGKAIAKAELEKMGDMSYGEKVVVGVFVGALVLWATGSLTGLNATTVALLAVCVLVVFEVLSWDDVLAEKGGWDTLVWMGSLITLAGGLSKLGFVKWFAAYAAGAVGGISWVVALGILLLIYVYTHYFFASLTAHITAMYATFGAVAIAANAPAMLVALLLAFASNLMMPITHYGGAPAPIIFGAGYVTQNEWWRLGFITTAANLFIWACVGSLWWKVLGLW</sequence>
<feature type="transmembrane region" description="Helical" evidence="6">
    <location>
        <begin position="319"/>
        <end position="338"/>
    </location>
</feature>
<evidence type="ECO:0000256" key="3">
    <source>
        <dbReference type="ARBA" id="ARBA00022692"/>
    </source>
</evidence>
<dbReference type="NCBIfam" id="TIGR00785">
    <property type="entry name" value="dass"/>
    <property type="match status" value="1"/>
</dbReference>
<dbReference type="Pfam" id="PF00939">
    <property type="entry name" value="Na_sulph_symp"/>
    <property type="match status" value="1"/>
</dbReference>
<proteinExistence type="inferred from homology"/>
<dbReference type="InterPro" id="IPR030676">
    <property type="entry name" value="CitT-rel"/>
</dbReference>
<dbReference type="GO" id="GO:0022857">
    <property type="term" value="F:transmembrane transporter activity"/>
    <property type="evidence" value="ECO:0007669"/>
    <property type="project" value="InterPro"/>
</dbReference>
<dbReference type="EMBL" id="LIWG01000001">
    <property type="protein sequence ID" value="MBE3607270.1"/>
    <property type="molecule type" value="Genomic_DNA"/>
</dbReference>
<evidence type="ECO:0000256" key="4">
    <source>
        <dbReference type="ARBA" id="ARBA00022989"/>
    </source>
</evidence>
<gene>
    <name evidence="7" type="ORF">CCAL12919_01495</name>
    <name evidence="8" type="ORF">CCAL9337_00775</name>
</gene>
<dbReference type="PIRSF" id="PIRSF002457">
    <property type="entry name" value="DASS"/>
    <property type="match status" value="1"/>
</dbReference>
<comment type="caution">
    <text evidence="8">The sequence shown here is derived from an EMBL/GenBank/DDBJ whole genome shotgun (WGS) entry which is preliminary data.</text>
</comment>
<dbReference type="GO" id="GO:0016020">
    <property type="term" value="C:membrane"/>
    <property type="evidence" value="ECO:0007669"/>
    <property type="project" value="UniProtKB-SubCell"/>
</dbReference>
<dbReference type="Proteomes" id="UP000650616">
    <property type="component" value="Unassembled WGS sequence"/>
</dbReference>
<feature type="transmembrane region" description="Helical" evidence="6">
    <location>
        <begin position="212"/>
        <end position="233"/>
    </location>
</feature>
<feature type="transmembrane region" description="Helical" evidence="6">
    <location>
        <begin position="7"/>
        <end position="24"/>
    </location>
</feature>
<comment type="similarity">
    <text evidence="2">Belongs to the SLC13A/DASS transporter (TC 2.A.47) family. DIT1 subfamily.</text>
</comment>
<protein>
    <submittedName>
        <fullName evidence="8">Anion permease</fullName>
    </submittedName>
</protein>
<comment type="subcellular location">
    <subcellularLocation>
        <location evidence="1">Membrane</location>
        <topology evidence="1">Multi-pass membrane protein</topology>
    </subcellularLocation>
</comment>
<dbReference type="EMBL" id="JADBHS010000002">
    <property type="protein sequence ID" value="MBE2985811.1"/>
    <property type="molecule type" value="Genomic_DNA"/>
</dbReference>
<evidence type="ECO:0000256" key="5">
    <source>
        <dbReference type="ARBA" id="ARBA00023136"/>
    </source>
</evidence>
<feature type="transmembrane region" description="Helical" evidence="6">
    <location>
        <begin position="440"/>
        <end position="460"/>
    </location>
</feature>
<evidence type="ECO:0000313" key="7">
    <source>
        <dbReference type="EMBL" id="MBE2985811.1"/>
    </source>
</evidence>
<feature type="transmembrane region" description="Helical" evidence="6">
    <location>
        <begin position="76"/>
        <end position="96"/>
    </location>
</feature>
<feature type="transmembrane region" description="Helical" evidence="6">
    <location>
        <begin position="266"/>
        <end position="284"/>
    </location>
</feature>
<feature type="transmembrane region" description="Helical" evidence="6">
    <location>
        <begin position="290"/>
        <end position="307"/>
    </location>
</feature>
<reference evidence="7 10" key="2">
    <citation type="submission" date="2020-10" db="EMBL/GenBank/DDBJ databases">
        <title>Campylobacter californiensis sp. nov. isolated from cattle and feral swine in California.</title>
        <authorList>
            <person name="Miller W.G."/>
        </authorList>
    </citation>
    <scope>NUCLEOTIDE SEQUENCE [LARGE SCALE GENOMIC DNA]</scope>
    <source>
        <strain evidence="7 10">RM12919</strain>
    </source>
</reference>
<dbReference type="PANTHER" id="PTHR42826">
    <property type="entry name" value="DICARBOXYLATE TRANSPORTER 2.1, CHLOROPLASTIC"/>
    <property type="match status" value="1"/>
</dbReference>
<feature type="transmembrane region" description="Helical" evidence="6">
    <location>
        <begin position="344"/>
        <end position="369"/>
    </location>
</feature>
<evidence type="ECO:0000313" key="8">
    <source>
        <dbReference type="EMBL" id="MBE3607270.1"/>
    </source>
</evidence>
<evidence type="ECO:0000256" key="1">
    <source>
        <dbReference type="ARBA" id="ARBA00004141"/>
    </source>
</evidence>
<keyword evidence="3 6" id="KW-0812">Transmembrane</keyword>
<dbReference type="InterPro" id="IPR001898">
    <property type="entry name" value="SLC13A/DASS"/>
</dbReference>
<keyword evidence="9" id="KW-1185">Reference proteome</keyword>
<feature type="transmembrane region" description="Helical" evidence="6">
    <location>
        <begin position="174"/>
        <end position="192"/>
    </location>
</feature>
<dbReference type="RefSeq" id="WP_170015157.1">
    <property type="nucleotide sequence ID" value="NZ_JADBHR010000002.1"/>
</dbReference>
<dbReference type="Proteomes" id="UP001318760">
    <property type="component" value="Unassembled WGS sequence"/>
</dbReference>
<feature type="transmembrane region" description="Helical" evidence="6">
    <location>
        <begin position="30"/>
        <end position="46"/>
    </location>
</feature>
<accession>A0AAW3ZWJ9</accession>
<feature type="transmembrane region" description="Helical" evidence="6">
    <location>
        <begin position="415"/>
        <end position="433"/>
    </location>
</feature>
<evidence type="ECO:0000256" key="2">
    <source>
        <dbReference type="ARBA" id="ARBA00007349"/>
    </source>
</evidence>
<reference evidence="8 9" key="1">
    <citation type="submission" date="2015-08" db="EMBL/GenBank/DDBJ databases">
        <title>Comparative genomics of the Campylobacter concisus group.</title>
        <authorList>
            <person name="Yee E."/>
            <person name="Chapman M.H."/>
            <person name="Huynh S."/>
            <person name="Bono J.L."/>
            <person name="On S.L."/>
            <person name="St Leger J."/>
            <person name="Foster G."/>
            <person name="Parker C.T."/>
            <person name="Miller W.G."/>
        </authorList>
    </citation>
    <scope>NUCLEOTIDE SEQUENCE [LARGE SCALE GENOMIC DNA]</scope>
    <source>
        <strain evidence="8 9">RM9337</strain>
    </source>
</reference>
<keyword evidence="5 6" id="KW-0472">Membrane</keyword>
<keyword evidence="4 6" id="KW-1133">Transmembrane helix</keyword>
<evidence type="ECO:0000313" key="10">
    <source>
        <dbReference type="Proteomes" id="UP001318760"/>
    </source>
</evidence>
<name>A0AAW3ZWJ9_9BACT</name>